<dbReference type="HOGENOM" id="CLU_3220327_0_0_10"/>
<sequence>MFNFDLEIWMLHSLRLIAEMQFRVLYRLCACLVYRLSRFGVLST</sequence>
<comment type="caution">
    <text evidence="1">The sequence shown here is derived from an EMBL/GenBank/DDBJ whole genome shotgun (WGS) entry which is preliminary data.</text>
</comment>
<gene>
    <name evidence="1" type="ORF">GCWU000325_01487</name>
</gene>
<keyword evidence="2" id="KW-1185">Reference proteome</keyword>
<proteinExistence type="predicted"/>
<organism evidence="1 2">
    <name type="scientific">Alloprevotella tannerae ATCC 51259</name>
    <dbReference type="NCBI Taxonomy" id="626522"/>
    <lineage>
        <taxon>Bacteria</taxon>
        <taxon>Pseudomonadati</taxon>
        <taxon>Bacteroidota</taxon>
        <taxon>Bacteroidia</taxon>
        <taxon>Bacteroidales</taxon>
        <taxon>Prevotellaceae</taxon>
        <taxon>Alloprevotella</taxon>
    </lineage>
</organism>
<dbReference type="EMBL" id="ACIJ02000018">
    <property type="protein sequence ID" value="EEX71944.1"/>
    <property type="molecule type" value="Genomic_DNA"/>
</dbReference>
<reference evidence="1" key="1">
    <citation type="submission" date="2009-09" db="EMBL/GenBank/DDBJ databases">
        <authorList>
            <person name="Weinstock G."/>
            <person name="Sodergren E."/>
            <person name="Clifton S."/>
            <person name="Fulton L."/>
            <person name="Fulton B."/>
            <person name="Courtney L."/>
            <person name="Fronick C."/>
            <person name="Harrison M."/>
            <person name="Strong C."/>
            <person name="Farmer C."/>
            <person name="Delahaunty K."/>
            <person name="Markovic C."/>
            <person name="Hall O."/>
            <person name="Minx P."/>
            <person name="Tomlinson C."/>
            <person name="Mitreva M."/>
            <person name="Nelson J."/>
            <person name="Hou S."/>
            <person name="Wollam A."/>
            <person name="Pepin K.H."/>
            <person name="Johnson M."/>
            <person name="Bhonagiri V."/>
            <person name="Nash W.E."/>
            <person name="Warren W."/>
            <person name="Chinwalla A."/>
            <person name="Mardis E.R."/>
            <person name="Wilson R.K."/>
        </authorList>
    </citation>
    <scope>NUCLEOTIDE SEQUENCE [LARGE SCALE GENOMIC DNA]</scope>
    <source>
        <strain evidence="1">ATCC 51259</strain>
    </source>
</reference>
<dbReference type="Proteomes" id="UP000003460">
    <property type="component" value="Unassembled WGS sequence"/>
</dbReference>
<accession>C9LGY6</accession>
<evidence type="ECO:0000313" key="2">
    <source>
        <dbReference type="Proteomes" id="UP000003460"/>
    </source>
</evidence>
<evidence type="ECO:0000313" key="1">
    <source>
        <dbReference type="EMBL" id="EEX71944.1"/>
    </source>
</evidence>
<protein>
    <submittedName>
        <fullName evidence="1">Uncharacterized protein</fullName>
    </submittedName>
</protein>
<name>C9LGY6_9BACT</name>
<dbReference type="AlphaFoldDB" id="C9LGY6"/>